<organism evidence="1 2">
    <name type="scientific">Paragemmobacter straminiformis</name>
    <dbReference type="NCBI Taxonomy" id="2045119"/>
    <lineage>
        <taxon>Bacteria</taxon>
        <taxon>Pseudomonadati</taxon>
        <taxon>Pseudomonadota</taxon>
        <taxon>Alphaproteobacteria</taxon>
        <taxon>Rhodobacterales</taxon>
        <taxon>Paracoccaceae</taxon>
        <taxon>Paragemmobacter</taxon>
    </lineage>
</organism>
<dbReference type="AlphaFoldDB" id="A0A842I645"/>
<name>A0A842I645_9RHOB</name>
<protein>
    <submittedName>
        <fullName evidence="1">Nuclear transport factor 2 family protein</fullName>
    </submittedName>
</protein>
<proteinExistence type="predicted"/>
<dbReference type="Proteomes" id="UP000555411">
    <property type="component" value="Unassembled WGS sequence"/>
</dbReference>
<comment type="caution">
    <text evidence="1">The sequence shown here is derived from an EMBL/GenBank/DDBJ whole genome shotgun (WGS) entry which is preliminary data.</text>
</comment>
<dbReference type="InterPro" id="IPR032710">
    <property type="entry name" value="NTF2-like_dom_sf"/>
</dbReference>
<accession>A0A842I645</accession>
<dbReference type="SUPFAM" id="SSF54427">
    <property type="entry name" value="NTF2-like"/>
    <property type="match status" value="1"/>
</dbReference>
<keyword evidence="2" id="KW-1185">Reference proteome</keyword>
<reference evidence="1 2" key="1">
    <citation type="journal article" date="2017" name="Int. J. Syst. Evol. Microbiol.">
        <title>Gemmobacter straminiformis sp. nov., isolated from an artificial fountain.</title>
        <authorList>
            <person name="Kang J.Y."/>
            <person name="Kim M.J."/>
            <person name="Chun J."/>
            <person name="Son K.P."/>
            <person name="Jahng K.Y."/>
        </authorList>
    </citation>
    <scope>NUCLEOTIDE SEQUENCE [LARGE SCALE GENOMIC DNA]</scope>
    <source>
        <strain evidence="1 2">CAM-8</strain>
    </source>
</reference>
<evidence type="ECO:0000313" key="2">
    <source>
        <dbReference type="Proteomes" id="UP000555411"/>
    </source>
</evidence>
<dbReference type="Gene3D" id="3.10.450.50">
    <property type="match status" value="1"/>
</dbReference>
<sequence length="134" mass="14956">MNFGSEHDAIRSVVVDYLEGMVWGDEERLRRAFHHGALQVGHFGDTYEFFPLQEFIDWLKSEETQPEGSTYSAEMISIEVTGTVAIAKVTDTCFGTDFTDYLVLVKSSPGAAGRWQIVTKAYHVHAGRGLPPKT</sequence>
<gene>
    <name evidence="1" type="ORF">H7F16_06385</name>
</gene>
<dbReference type="RefSeq" id="WP_185796757.1">
    <property type="nucleotide sequence ID" value="NZ_JACLQD010000002.1"/>
</dbReference>
<dbReference type="InterPro" id="IPR039437">
    <property type="entry name" value="FrzH/put_lumazine-bd"/>
</dbReference>
<dbReference type="Pfam" id="PF12893">
    <property type="entry name" value="Lumazine_bd_2"/>
    <property type="match status" value="1"/>
</dbReference>
<evidence type="ECO:0000313" key="1">
    <source>
        <dbReference type="EMBL" id="MBC2835129.1"/>
    </source>
</evidence>
<dbReference type="EMBL" id="JACLQD010000002">
    <property type="protein sequence ID" value="MBC2835129.1"/>
    <property type="molecule type" value="Genomic_DNA"/>
</dbReference>